<dbReference type="Proteomes" id="UP001341840">
    <property type="component" value="Unassembled WGS sequence"/>
</dbReference>
<keyword evidence="3" id="KW-1185">Reference proteome</keyword>
<dbReference type="EMBL" id="JASCZI010246210">
    <property type="protein sequence ID" value="MED6214850.1"/>
    <property type="molecule type" value="Genomic_DNA"/>
</dbReference>
<feature type="region of interest" description="Disordered" evidence="1">
    <location>
        <begin position="49"/>
        <end position="68"/>
    </location>
</feature>
<gene>
    <name evidence="2" type="ORF">PIB30_107402</name>
</gene>
<reference evidence="2 3" key="1">
    <citation type="journal article" date="2023" name="Plants (Basel)">
        <title>Bridging the Gap: Combining Genomics and Transcriptomics Approaches to Understand Stylosanthes scabra, an Orphan Legume from the Brazilian Caatinga.</title>
        <authorList>
            <person name="Ferreira-Neto J.R.C."/>
            <person name="da Silva M.D."/>
            <person name="Binneck E."/>
            <person name="de Melo N.F."/>
            <person name="da Silva R.H."/>
            <person name="de Melo A.L.T.M."/>
            <person name="Pandolfi V."/>
            <person name="Bustamante F.O."/>
            <person name="Brasileiro-Vidal A.C."/>
            <person name="Benko-Iseppon A.M."/>
        </authorList>
    </citation>
    <scope>NUCLEOTIDE SEQUENCE [LARGE SCALE GENOMIC DNA]</scope>
    <source>
        <tissue evidence="2">Leaves</tissue>
    </source>
</reference>
<evidence type="ECO:0000256" key="1">
    <source>
        <dbReference type="SAM" id="MobiDB-lite"/>
    </source>
</evidence>
<name>A0ABU6YZS8_9FABA</name>
<protein>
    <submittedName>
        <fullName evidence="2">Uncharacterized protein</fullName>
    </submittedName>
</protein>
<evidence type="ECO:0000313" key="3">
    <source>
        <dbReference type="Proteomes" id="UP001341840"/>
    </source>
</evidence>
<proteinExistence type="predicted"/>
<accession>A0ABU6YZS8</accession>
<feature type="non-terminal residue" evidence="2">
    <location>
        <position position="68"/>
    </location>
</feature>
<evidence type="ECO:0000313" key="2">
    <source>
        <dbReference type="EMBL" id="MED6214850.1"/>
    </source>
</evidence>
<sequence>MPEEKQTIPPYCVSKQTGRARKTAGQFSQDAVKHPPVHFSCKKGALIPRTEEKIPSLDQDEAATLSTP</sequence>
<organism evidence="2 3">
    <name type="scientific">Stylosanthes scabra</name>
    <dbReference type="NCBI Taxonomy" id="79078"/>
    <lineage>
        <taxon>Eukaryota</taxon>
        <taxon>Viridiplantae</taxon>
        <taxon>Streptophyta</taxon>
        <taxon>Embryophyta</taxon>
        <taxon>Tracheophyta</taxon>
        <taxon>Spermatophyta</taxon>
        <taxon>Magnoliopsida</taxon>
        <taxon>eudicotyledons</taxon>
        <taxon>Gunneridae</taxon>
        <taxon>Pentapetalae</taxon>
        <taxon>rosids</taxon>
        <taxon>fabids</taxon>
        <taxon>Fabales</taxon>
        <taxon>Fabaceae</taxon>
        <taxon>Papilionoideae</taxon>
        <taxon>50 kb inversion clade</taxon>
        <taxon>dalbergioids sensu lato</taxon>
        <taxon>Dalbergieae</taxon>
        <taxon>Pterocarpus clade</taxon>
        <taxon>Stylosanthes</taxon>
    </lineage>
</organism>
<comment type="caution">
    <text evidence="2">The sequence shown here is derived from an EMBL/GenBank/DDBJ whole genome shotgun (WGS) entry which is preliminary data.</text>
</comment>